<evidence type="ECO:0000256" key="1">
    <source>
        <dbReference type="ARBA" id="ARBA00004418"/>
    </source>
</evidence>
<evidence type="ECO:0000259" key="7">
    <source>
        <dbReference type="SMART" id="SM00062"/>
    </source>
</evidence>
<evidence type="ECO:0000256" key="3">
    <source>
        <dbReference type="ARBA" id="ARBA00022448"/>
    </source>
</evidence>
<dbReference type="Gene3D" id="3.40.190.10">
    <property type="entry name" value="Periplasmic binding protein-like II"/>
    <property type="match status" value="2"/>
</dbReference>
<feature type="domain" description="Ionotropic glutamate receptor C-terminal" evidence="8">
    <location>
        <begin position="34"/>
        <end position="259"/>
    </location>
</feature>
<dbReference type="Proteomes" id="UP000071065">
    <property type="component" value="Chromosome"/>
</dbReference>
<evidence type="ECO:0000256" key="2">
    <source>
        <dbReference type="ARBA" id="ARBA00010333"/>
    </source>
</evidence>
<comment type="subcellular location">
    <subcellularLocation>
        <location evidence="1">Periplasm</location>
    </subcellularLocation>
</comment>
<dbReference type="EMBL" id="CP013251">
    <property type="protein sequence ID" value="AMO55766.1"/>
    <property type="molecule type" value="Genomic_DNA"/>
</dbReference>
<evidence type="ECO:0000259" key="8">
    <source>
        <dbReference type="SMART" id="SM00079"/>
    </source>
</evidence>
<name>A0A142BAJ0_9GAMM</name>
<keyword evidence="4" id="KW-0732">Signal</keyword>
<dbReference type="PROSITE" id="PS01039">
    <property type="entry name" value="SBP_BACTERIAL_3"/>
    <property type="match status" value="1"/>
</dbReference>
<keyword evidence="5" id="KW-0574">Periplasm</keyword>
<dbReference type="Pfam" id="PF00497">
    <property type="entry name" value="SBP_bac_3"/>
    <property type="match status" value="1"/>
</dbReference>
<dbReference type="PATRIC" id="fig|570277.3.peg.1739"/>
<evidence type="ECO:0000256" key="4">
    <source>
        <dbReference type="ARBA" id="ARBA00022729"/>
    </source>
</evidence>
<accession>A0A142BAJ0</accession>
<dbReference type="RefSeq" id="WP_236631981.1">
    <property type="nucleotide sequence ID" value="NZ_CP013251.1"/>
</dbReference>
<evidence type="ECO:0000313" key="10">
    <source>
        <dbReference type="Proteomes" id="UP000071065"/>
    </source>
</evidence>
<evidence type="ECO:0000313" key="9">
    <source>
        <dbReference type="EMBL" id="AMO55766.1"/>
    </source>
</evidence>
<protein>
    <submittedName>
        <fullName evidence="9">Arginine transport system substrate-binding protein</fullName>
    </submittedName>
</protein>
<dbReference type="GO" id="GO:0030288">
    <property type="term" value="C:outer membrane-bounded periplasmic space"/>
    <property type="evidence" value="ECO:0007669"/>
    <property type="project" value="InterPro"/>
</dbReference>
<dbReference type="SMART" id="SM00062">
    <property type="entry name" value="PBPb"/>
    <property type="match status" value="1"/>
</dbReference>
<proteinExistence type="inferred from homology"/>
<evidence type="ECO:0000256" key="5">
    <source>
        <dbReference type="ARBA" id="ARBA00022764"/>
    </source>
</evidence>
<keyword evidence="3" id="KW-0813">Transport</keyword>
<reference evidence="9 10" key="1">
    <citation type="journal article" date="2016" name="Front. Microbiol.">
        <title>Genomic Insight into the Host-Endosymbiont Relationship of Endozoicomonas montiporae CL-33(T) with its Coral Host.</title>
        <authorList>
            <person name="Ding J.-Y."/>
            <person name="Shiu J.-H."/>
            <person name="Chen W.-M."/>
            <person name="Chiang Y.-R."/>
            <person name="Tang S.-L."/>
        </authorList>
    </citation>
    <scope>NUCLEOTIDE SEQUENCE [LARGE SCALE GENOMIC DNA]</scope>
    <source>
        <strain evidence="9 10">CL-33</strain>
    </source>
</reference>
<dbReference type="AlphaFoldDB" id="A0A142BAJ0"/>
<gene>
    <name evidence="9" type="primary">artI</name>
    <name evidence="9" type="ORF">EZMO1_1608</name>
</gene>
<dbReference type="InterPro" id="IPR001638">
    <property type="entry name" value="Solute-binding_3/MltF_N"/>
</dbReference>
<dbReference type="PANTHER" id="PTHR35936">
    <property type="entry name" value="MEMBRANE-BOUND LYTIC MUREIN TRANSGLYCOSYLASE F"/>
    <property type="match status" value="1"/>
</dbReference>
<evidence type="ECO:0000256" key="6">
    <source>
        <dbReference type="RuleBase" id="RU003744"/>
    </source>
</evidence>
<dbReference type="InterPro" id="IPR001320">
    <property type="entry name" value="Iontro_rcpt_C"/>
</dbReference>
<comment type="similarity">
    <text evidence="2 6">Belongs to the bacterial solute-binding protein 3 family.</text>
</comment>
<sequence>MKTSMKKSMKKLFAIGVTTGVFTMGSLPIQATETIRFGTEATYPPFEFLDENNELTGFDIDLAKAICAEIKAECTFSNQPFDSLIPSLRYRRFDAVIAGMDITPDRQEQVDFSMPYFENSASFVAAKNQPFKSAADLKGKAVGVQNGSTFQTYMIDKFEKHGVTIRPYETIQNAFLDMTNGRVDAVFSDTAVANDWLLERGKGEYGHLGETIRDAEYFGVGYGIAVRQKDALKDKIDTALSTLKANGTWQTIHDKYFPEAK</sequence>
<organism evidence="9 10">
    <name type="scientific">Endozoicomonas montiporae CL-33</name>
    <dbReference type="NCBI Taxonomy" id="570277"/>
    <lineage>
        <taxon>Bacteria</taxon>
        <taxon>Pseudomonadati</taxon>
        <taxon>Pseudomonadota</taxon>
        <taxon>Gammaproteobacteria</taxon>
        <taxon>Oceanospirillales</taxon>
        <taxon>Endozoicomonadaceae</taxon>
        <taxon>Endozoicomonas</taxon>
    </lineage>
</organism>
<dbReference type="GO" id="GO:0016020">
    <property type="term" value="C:membrane"/>
    <property type="evidence" value="ECO:0007669"/>
    <property type="project" value="InterPro"/>
</dbReference>
<dbReference type="PANTHER" id="PTHR35936:SF20">
    <property type="entry name" value="ABC TRANSPORTER ARGININE-BINDING PROTEIN 2-RELATED"/>
    <property type="match status" value="1"/>
</dbReference>
<dbReference type="SUPFAM" id="SSF53850">
    <property type="entry name" value="Periplasmic binding protein-like II"/>
    <property type="match status" value="1"/>
</dbReference>
<dbReference type="SMART" id="SM00079">
    <property type="entry name" value="PBPe"/>
    <property type="match status" value="1"/>
</dbReference>
<feature type="domain" description="Solute-binding protein family 3/N-terminal" evidence="7">
    <location>
        <begin position="34"/>
        <end position="260"/>
    </location>
</feature>
<dbReference type="KEGG" id="emp:EZMO1_1608"/>
<dbReference type="STRING" id="570277.EZMO1_1608"/>
<dbReference type="NCBIfam" id="TIGR01096">
    <property type="entry name" value="3A0103s03R"/>
    <property type="match status" value="1"/>
</dbReference>
<dbReference type="GO" id="GO:0015276">
    <property type="term" value="F:ligand-gated monoatomic ion channel activity"/>
    <property type="evidence" value="ECO:0007669"/>
    <property type="project" value="InterPro"/>
</dbReference>
<dbReference type="InterPro" id="IPR018313">
    <property type="entry name" value="SBP_3_CS"/>
</dbReference>
<dbReference type="InterPro" id="IPR005768">
    <property type="entry name" value="Lys_Arg_Orn-bd"/>
</dbReference>